<accession>A0A8T2RBR0</accession>
<dbReference type="EMBL" id="CM035433">
    <property type="protein sequence ID" value="KAH7293098.1"/>
    <property type="molecule type" value="Genomic_DNA"/>
</dbReference>
<dbReference type="SUPFAM" id="SSF53187">
    <property type="entry name" value="Zn-dependent exopeptidases"/>
    <property type="match status" value="1"/>
</dbReference>
<sequence length="421" mass="45849">MTPFRIWLAAALAAALAAVALHYLPQSRSSLTKASAVERFLDAPGSNDTISHHLYHLTRHPHVAGSYNDFQTTASYVLSAFQQYGLSAHFTDYEVLLSYPLSRSLTLFFPNGTSIYTAQLEEADDLTQEDPNVIPTFHAYSPSGDVISEAVYVNYGRAEDYRVLEDLGINLKGAIVIARYGKIFRGDIVNLAAKAGAAAAIIYSDPFDYAEGGKKGFYPDSAFLPPYGVQRGTVFRELGDPLTPGWPSTLHSERLHTSSELPSIPSLPISALDALHILQSSGGPVAPPSWHGALDISDYHVGRGPTLLHFSYSTGSTEWVEENEKLLEARAVAYINVDTAVSGDKFSASATPQLDEFLKSITKKVKDPDRQCSTVFDSWVNKSSSPKVGFSSSLVLIIFMDIVYCTSQTCSLPLPPSRITL</sequence>
<dbReference type="AlphaFoldDB" id="A0A8T2RBR0"/>
<reference evidence="4" key="1">
    <citation type="submission" date="2021-08" db="EMBL/GenBank/DDBJ databases">
        <title>WGS assembly of Ceratopteris richardii.</title>
        <authorList>
            <person name="Marchant D.B."/>
            <person name="Chen G."/>
            <person name="Jenkins J."/>
            <person name="Shu S."/>
            <person name="Leebens-Mack J."/>
            <person name="Grimwood J."/>
            <person name="Schmutz J."/>
            <person name="Soltis P."/>
            <person name="Soltis D."/>
            <person name="Chen Z.-H."/>
        </authorList>
    </citation>
    <scope>NUCLEOTIDE SEQUENCE</scope>
    <source>
        <strain evidence="4">Whitten #5841</strain>
        <tissue evidence="4">Leaf</tissue>
    </source>
</reference>
<dbReference type="OrthoDB" id="5841748at2759"/>
<proteinExistence type="predicted"/>
<evidence type="ECO:0000256" key="2">
    <source>
        <dbReference type="SAM" id="SignalP"/>
    </source>
</evidence>
<evidence type="ECO:0000313" key="5">
    <source>
        <dbReference type="Proteomes" id="UP000825935"/>
    </source>
</evidence>
<organism evidence="4 5">
    <name type="scientific">Ceratopteris richardii</name>
    <name type="common">Triangle waterfern</name>
    <dbReference type="NCBI Taxonomy" id="49495"/>
    <lineage>
        <taxon>Eukaryota</taxon>
        <taxon>Viridiplantae</taxon>
        <taxon>Streptophyta</taxon>
        <taxon>Embryophyta</taxon>
        <taxon>Tracheophyta</taxon>
        <taxon>Polypodiopsida</taxon>
        <taxon>Polypodiidae</taxon>
        <taxon>Polypodiales</taxon>
        <taxon>Pteridineae</taxon>
        <taxon>Pteridaceae</taxon>
        <taxon>Parkerioideae</taxon>
        <taxon>Ceratopteris</taxon>
    </lineage>
</organism>
<dbReference type="OMA" id="AICRTAN"/>
<protein>
    <recommendedName>
        <fullName evidence="3">PA domain-containing protein</fullName>
    </recommendedName>
</protein>
<dbReference type="PANTHER" id="PTHR10404:SF46">
    <property type="entry name" value="VACUOLAR PROTEIN SORTING-ASSOCIATED PROTEIN 70"/>
    <property type="match status" value="1"/>
</dbReference>
<dbReference type="Gene3D" id="3.40.630.10">
    <property type="entry name" value="Zn peptidases"/>
    <property type="match status" value="1"/>
</dbReference>
<dbReference type="Pfam" id="PF02225">
    <property type="entry name" value="PA"/>
    <property type="match status" value="1"/>
</dbReference>
<dbReference type="InterPro" id="IPR039373">
    <property type="entry name" value="Peptidase_M28B"/>
</dbReference>
<dbReference type="SUPFAM" id="SSF52025">
    <property type="entry name" value="PA domain"/>
    <property type="match status" value="1"/>
</dbReference>
<keyword evidence="1" id="KW-0325">Glycoprotein</keyword>
<feature type="chain" id="PRO_5035868275" description="PA domain-containing protein" evidence="2">
    <location>
        <begin position="18"/>
        <end position="421"/>
    </location>
</feature>
<dbReference type="Gene3D" id="3.50.30.30">
    <property type="match status" value="1"/>
</dbReference>
<feature type="domain" description="PA" evidence="3">
    <location>
        <begin position="146"/>
        <end position="233"/>
    </location>
</feature>
<gene>
    <name evidence="4" type="ORF">KP509_28G011800</name>
</gene>
<dbReference type="GO" id="GO:0004180">
    <property type="term" value="F:carboxypeptidase activity"/>
    <property type="evidence" value="ECO:0007669"/>
    <property type="project" value="TreeGrafter"/>
</dbReference>
<dbReference type="PANTHER" id="PTHR10404">
    <property type="entry name" value="N-ACETYLATED-ALPHA-LINKED ACIDIC DIPEPTIDASE"/>
    <property type="match status" value="1"/>
</dbReference>
<dbReference type="CDD" id="cd02121">
    <property type="entry name" value="PA_GCPII_like"/>
    <property type="match status" value="1"/>
</dbReference>
<keyword evidence="5" id="KW-1185">Reference proteome</keyword>
<feature type="signal peptide" evidence="2">
    <location>
        <begin position="1"/>
        <end position="17"/>
    </location>
</feature>
<name>A0A8T2RBR0_CERRI</name>
<evidence type="ECO:0000256" key="1">
    <source>
        <dbReference type="ARBA" id="ARBA00023180"/>
    </source>
</evidence>
<dbReference type="Proteomes" id="UP000825935">
    <property type="component" value="Chromosome 28"/>
</dbReference>
<evidence type="ECO:0000259" key="3">
    <source>
        <dbReference type="Pfam" id="PF02225"/>
    </source>
</evidence>
<comment type="caution">
    <text evidence="4">The sequence shown here is derived from an EMBL/GenBank/DDBJ whole genome shotgun (WGS) entry which is preliminary data.</text>
</comment>
<dbReference type="InterPro" id="IPR003137">
    <property type="entry name" value="PA_domain"/>
</dbReference>
<evidence type="ECO:0000313" key="4">
    <source>
        <dbReference type="EMBL" id="KAH7293098.1"/>
    </source>
</evidence>
<dbReference type="InterPro" id="IPR046450">
    <property type="entry name" value="PA_dom_sf"/>
</dbReference>
<keyword evidence="2" id="KW-0732">Signal</keyword>